<comment type="caution">
    <text evidence="9">The sequence shown here is derived from an EMBL/GenBank/DDBJ whole genome shotgun (WGS) entry which is preliminary data.</text>
</comment>
<keyword evidence="4 7" id="KW-0808">Transferase</keyword>
<dbReference type="PROSITE" id="PS51689">
    <property type="entry name" value="SAM_RNA_A_N6_MT"/>
    <property type="match status" value="1"/>
</dbReference>
<dbReference type="PROSITE" id="PS01131">
    <property type="entry name" value="RRNA_A_DIMETH"/>
    <property type="match status" value="1"/>
</dbReference>
<evidence type="ECO:0000256" key="3">
    <source>
        <dbReference type="ARBA" id="ARBA00022603"/>
    </source>
</evidence>
<dbReference type="PANTHER" id="PTHR11727:SF7">
    <property type="entry name" value="DIMETHYLADENOSINE TRANSFERASE-RELATED"/>
    <property type="match status" value="1"/>
</dbReference>
<dbReference type="InterPro" id="IPR001737">
    <property type="entry name" value="KsgA/Erm"/>
</dbReference>
<dbReference type="InterPro" id="IPR011530">
    <property type="entry name" value="rRNA_adenine_dimethylase"/>
</dbReference>
<evidence type="ECO:0000313" key="10">
    <source>
        <dbReference type="Proteomes" id="UP000230935"/>
    </source>
</evidence>
<feature type="domain" description="Ribosomal RNA adenine methylase transferase N-terminal" evidence="8">
    <location>
        <begin position="1"/>
        <end position="162"/>
    </location>
</feature>
<dbReference type="Proteomes" id="UP000230935">
    <property type="component" value="Unassembled WGS sequence"/>
</dbReference>
<dbReference type="Pfam" id="PF00398">
    <property type="entry name" value="RrnaAD"/>
    <property type="match status" value="1"/>
</dbReference>
<accession>A0A2H0W0V3</accession>
<dbReference type="SMART" id="SM00650">
    <property type="entry name" value="rADc"/>
    <property type="match status" value="1"/>
</dbReference>
<evidence type="ECO:0000256" key="7">
    <source>
        <dbReference type="PROSITE-ProRule" id="PRU01026"/>
    </source>
</evidence>
<gene>
    <name evidence="9" type="primary">rsmA</name>
    <name evidence="9" type="ORF">COT81_03620</name>
</gene>
<proteinExistence type="inferred from homology"/>
<keyword evidence="2" id="KW-0698">rRNA processing</keyword>
<reference evidence="10" key="1">
    <citation type="submission" date="2017-09" db="EMBL/GenBank/DDBJ databases">
        <title>Depth-based differentiation of microbial function through sediment-hosted aquifers and enrichment of novel symbionts in the deep terrestrial subsurface.</title>
        <authorList>
            <person name="Probst A.J."/>
            <person name="Ladd B."/>
            <person name="Jarett J.K."/>
            <person name="Geller-Mcgrath D.E."/>
            <person name="Sieber C.M.K."/>
            <person name="Emerson J.B."/>
            <person name="Anantharaman K."/>
            <person name="Thomas B.C."/>
            <person name="Malmstrom R."/>
            <person name="Stieglmeier M."/>
            <person name="Klingl A."/>
            <person name="Woyke T."/>
            <person name="Ryan C.M."/>
            <person name="Banfield J.F."/>
        </authorList>
    </citation>
    <scope>NUCLEOTIDE SEQUENCE [LARGE SCALE GENOMIC DNA]</scope>
</reference>
<keyword evidence="6 7" id="KW-0694">RNA-binding</keyword>
<evidence type="ECO:0000259" key="8">
    <source>
        <dbReference type="SMART" id="SM00650"/>
    </source>
</evidence>
<dbReference type="Gene3D" id="3.40.50.150">
    <property type="entry name" value="Vaccinia Virus protein VP39"/>
    <property type="match status" value="1"/>
</dbReference>
<dbReference type="NCBIfam" id="TIGR00755">
    <property type="entry name" value="ksgA"/>
    <property type="match status" value="1"/>
</dbReference>
<dbReference type="InterPro" id="IPR023165">
    <property type="entry name" value="rRNA_Ade_diMease-like_C"/>
</dbReference>
<comment type="similarity">
    <text evidence="7">Belongs to the class I-like SAM-binding methyltransferase superfamily. rRNA adenine N(6)-methyltransferase family.</text>
</comment>
<keyword evidence="1" id="KW-0963">Cytoplasm</keyword>
<evidence type="ECO:0000313" key="9">
    <source>
        <dbReference type="EMBL" id="PIS04937.1"/>
    </source>
</evidence>
<dbReference type="Gene3D" id="1.10.8.100">
    <property type="entry name" value="Ribosomal RNA adenine dimethylase-like, domain 2"/>
    <property type="match status" value="1"/>
</dbReference>
<evidence type="ECO:0000256" key="2">
    <source>
        <dbReference type="ARBA" id="ARBA00022552"/>
    </source>
</evidence>
<keyword evidence="3 7" id="KW-0489">Methyltransferase</keyword>
<dbReference type="InterPro" id="IPR020598">
    <property type="entry name" value="rRNA_Ade_methylase_Trfase_N"/>
</dbReference>
<dbReference type="PANTHER" id="PTHR11727">
    <property type="entry name" value="DIMETHYLADENOSINE TRANSFERASE"/>
    <property type="match status" value="1"/>
</dbReference>
<dbReference type="CDD" id="cd02440">
    <property type="entry name" value="AdoMet_MTases"/>
    <property type="match status" value="1"/>
</dbReference>
<feature type="non-terminal residue" evidence="9">
    <location>
        <position position="1"/>
    </location>
</feature>
<dbReference type="InterPro" id="IPR020596">
    <property type="entry name" value="rRNA_Ade_Mease_Trfase_CS"/>
</dbReference>
<organism evidence="9 10">
    <name type="scientific">Candidatus Buchananbacteria bacterium CG10_big_fil_rev_8_21_14_0_10_42_9</name>
    <dbReference type="NCBI Taxonomy" id="1974526"/>
    <lineage>
        <taxon>Bacteria</taxon>
        <taxon>Candidatus Buchananiibacteriota</taxon>
    </lineage>
</organism>
<feature type="binding site" evidence="7">
    <location>
        <position position="59"/>
    </location>
    <ligand>
        <name>S-adenosyl-L-methionine</name>
        <dbReference type="ChEBI" id="CHEBI:59789"/>
    </ligand>
</feature>
<dbReference type="GO" id="GO:0000179">
    <property type="term" value="F:rRNA (adenine-N6,N6-)-dimethyltransferase activity"/>
    <property type="evidence" value="ECO:0007669"/>
    <property type="project" value="UniProtKB-UniRule"/>
</dbReference>
<dbReference type="AlphaFoldDB" id="A0A2H0W0V3"/>
<evidence type="ECO:0000256" key="5">
    <source>
        <dbReference type="ARBA" id="ARBA00022691"/>
    </source>
</evidence>
<dbReference type="GO" id="GO:0005829">
    <property type="term" value="C:cytosol"/>
    <property type="evidence" value="ECO:0007669"/>
    <property type="project" value="TreeGrafter"/>
</dbReference>
<dbReference type="InterPro" id="IPR029063">
    <property type="entry name" value="SAM-dependent_MTases_sf"/>
</dbReference>
<sequence>AQLKKNGEVLEVGPGIGTLTAQLAEKVKKVVAIELDKNLLAELQKNLGNRNNVEIIQGDILKINRQALPLSKSYKIVANLPYNITSNFLRLFLSQEPKPSAMTLMLQKEVAQRVCAKPPQMSILSLSVQAYCYPTIKFYVDKKNFYPQPNVDSAVVALDQVSHTWNFKTPEQDFFRYLKIGFSAKRKYLANNLHNGTKIKIGLIKQIFNDLELSQRSRAQELYLEQWDKIGQKLNQHKAK</sequence>
<keyword evidence="5 7" id="KW-0949">S-adenosyl-L-methionine</keyword>
<name>A0A2H0W0V3_9BACT</name>
<dbReference type="EMBL" id="PEZZ01000029">
    <property type="protein sequence ID" value="PIS04937.1"/>
    <property type="molecule type" value="Genomic_DNA"/>
</dbReference>
<comment type="caution">
    <text evidence="7">Lacks conserved residue(s) required for the propagation of feature annotation.</text>
</comment>
<dbReference type="GO" id="GO:0003723">
    <property type="term" value="F:RNA binding"/>
    <property type="evidence" value="ECO:0007669"/>
    <property type="project" value="UniProtKB-UniRule"/>
</dbReference>
<evidence type="ECO:0000256" key="6">
    <source>
        <dbReference type="ARBA" id="ARBA00022884"/>
    </source>
</evidence>
<protein>
    <submittedName>
        <fullName evidence="9">Ribosomal RNA small subunit methyltransferase A</fullName>
    </submittedName>
</protein>
<feature type="binding site" evidence="7">
    <location>
        <position position="34"/>
    </location>
    <ligand>
        <name>S-adenosyl-L-methionine</name>
        <dbReference type="ChEBI" id="CHEBI:59789"/>
    </ligand>
</feature>
<feature type="binding site" evidence="7">
    <location>
        <position position="79"/>
    </location>
    <ligand>
        <name>S-adenosyl-L-methionine</name>
        <dbReference type="ChEBI" id="CHEBI:59789"/>
    </ligand>
</feature>
<evidence type="ECO:0000256" key="4">
    <source>
        <dbReference type="ARBA" id="ARBA00022679"/>
    </source>
</evidence>
<evidence type="ECO:0000256" key="1">
    <source>
        <dbReference type="ARBA" id="ARBA00022490"/>
    </source>
</evidence>
<dbReference type="SUPFAM" id="SSF53335">
    <property type="entry name" value="S-adenosyl-L-methionine-dependent methyltransferases"/>
    <property type="match status" value="1"/>
</dbReference>
<feature type="binding site" evidence="7">
    <location>
        <position position="13"/>
    </location>
    <ligand>
        <name>S-adenosyl-L-methionine</name>
        <dbReference type="ChEBI" id="CHEBI:59789"/>
    </ligand>
</feature>